<gene>
    <name evidence="7" type="ORF">ACFPM4_13855</name>
</gene>
<evidence type="ECO:0000313" key="8">
    <source>
        <dbReference type="Proteomes" id="UP001596147"/>
    </source>
</evidence>
<sequence length="250" mass="28564">MISDQQLSQLKKELYEQKKQLTITDDDESFQNRSARENIGELSLYDNHPADVGTAFYEREKDMALSIHAQDELGKVEHALEAIEKGSYGQCEVCGTDIPFERLEAVPATTFCKEHSPDQRIPGDRPVEEEIIIPATDNSFTARHDSPNEHYDDSFEEVARFGTSETPSDFVGDHDDYNELYQDESKDGTQEEYETFSVTDISGKYRSTIQSDEQVEYKEMLDEAGMDSPIGDIPYHEKDSYVNDKEDEDK</sequence>
<dbReference type="Proteomes" id="UP001596147">
    <property type="component" value="Unassembled WGS sequence"/>
</dbReference>
<evidence type="ECO:0000256" key="5">
    <source>
        <dbReference type="SAM" id="MobiDB-lite"/>
    </source>
</evidence>
<feature type="domain" description="Zinc finger DksA/TraR C4-type" evidence="6">
    <location>
        <begin position="86"/>
        <end position="114"/>
    </location>
</feature>
<evidence type="ECO:0000256" key="3">
    <source>
        <dbReference type="ARBA" id="ARBA00022833"/>
    </source>
</evidence>
<evidence type="ECO:0000259" key="6">
    <source>
        <dbReference type="Pfam" id="PF01258"/>
    </source>
</evidence>
<proteinExistence type="predicted"/>
<feature type="region of interest" description="Disordered" evidence="5">
    <location>
        <begin position="225"/>
        <end position="250"/>
    </location>
</feature>
<evidence type="ECO:0000256" key="4">
    <source>
        <dbReference type="PROSITE-ProRule" id="PRU00510"/>
    </source>
</evidence>
<dbReference type="InterPro" id="IPR037187">
    <property type="entry name" value="DnaK_N"/>
</dbReference>
<organism evidence="7 8">
    <name type="scientific">Lederbergia graminis</name>
    <dbReference type="NCBI Taxonomy" id="735518"/>
    <lineage>
        <taxon>Bacteria</taxon>
        <taxon>Bacillati</taxon>
        <taxon>Bacillota</taxon>
        <taxon>Bacilli</taxon>
        <taxon>Bacillales</taxon>
        <taxon>Bacillaceae</taxon>
        <taxon>Lederbergia</taxon>
    </lineage>
</organism>
<keyword evidence="2" id="KW-0863">Zinc-finger</keyword>
<dbReference type="Gene3D" id="1.20.120.910">
    <property type="entry name" value="DksA, coiled-coil domain"/>
    <property type="match status" value="1"/>
</dbReference>
<accession>A0ABW0LLE9</accession>
<feature type="zinc finger region" description="dksA C4-type" evidence="4">
    <location>
        <begin position="91"/>
        <end position="115"/>
    </location>
</feature>
<dbReference type="PROSITE" id="PS51128">
    <property type="entry name" value="ZF_DKSA_2"/>
    <property type="match status" value="1"/>
</dbReference>
<evidence type="ECO:0000313" key="7">
    <source>
        <dbReference type="EMBL" id="MFC5465812.1"/>
    </source>
</evidence>
<dbReference type="PANTHER" id="PTHR33823:SF4">
    <property type="entry name" value="GENERAL STRESS PROTEIN 16O"/>
    <property type="match status" value="1"/>
</dbReference>
<dbReference type="SUPFAM" id="SSF57716">
    <property type="entry name" value="Glucocorticoid receptor-like (DNA-binding domain)"/>
    <property type="match status" value="1"/>
</dbReference>
<dbReference type="PANTHER" id="PTHR33823">
    <property type="entry name" value="RNA POLYMERASE-BINDING TRANSCRIPTION FACTOR DKSA-RELATED"/>
    <property type="match status" value="1"/>
</dbReference>
<keyword evidence="1" id="KW-0479">Metal-binding</keyword>
<evidence type="ECO:0000256" key="2">
    <source>
        <dbReference type="ARBA" id="ARBA00022771"/>
    </source>
</evidence>
<protein>
    <submittedName>
        <fullName evidence="7">TraR/DksA C4-type zinc finger protein</fullName>
    </submittedName>
</protein>
<keyword evidence="3" id="KW-0862">Zinc</keyword>
<dbReference type="SUPFAM" id="SSF109635">
    <property type="entry name" value="DnaK suppressor protein DksA, alpha-hairpin domain"/>
    <property type="match status" value="1"/>
</dbReference>
<dbReference type="EMBL" id="JBHSMC010000018">
    <property type="protein sequence ID" value="MFC5465812.1"/>
    <property type="molecule type" value="Genomic_DNA"/>
</dbReference>
<keyword evidence="8" id="KW-1185">Reference proteome</keyword>
<evidence type="ECO:0000256" key="1">
    <source>
        <dbReference type="ARBA" id="ARBA00022723"/>
    </source>
</evidence>
<comment type="caution">
    <text evidence="7">The sequence shown here is derived from an EMBL/GenBank/DDBJ whole genome shotgun (WGS) entry which is preliminary data.</text>
</comment>
<dbReference type="Pfam" id="PF01258">
    <property type="entry name" value="zf-dskA_traR"/>
    <property type="match status" value="1"/>
</dbReference>
<dbReference type="NCBIfam" id="TIGR02890">
    <property type="entry name" value="bacill_yteA"/>
    <property type="match status" value="1"/>
</dbReference>
<reference evidence="8" key="1">
    <citation type="journal article" date="2019" name="Int. J. Syst. Evol. Microbiol.">
        <title>The Global Catalogue of Microorganisms (GCM) 10K type strain sequencing project: providing services to taxonomists for standard genome sequencing and annotation.</title>
        <authorList>
            <consortium name="The Broad Institute Genomics Platform"/>
            <consortium name="The Broad Institute Genome Sequencing Center for Infectious Disease"/>
            <person name="Wu L."/>
            <person name="Ma J."/>
        </authorList>
    </citation>
    <scope>NUCLEOTIDE SEQUENCE [LARGE SCALE GENOMIC DNA]</scope>
    <source>
        <strain evidence="8">CGMCC 1.12237</strain>
    </source>
</reference>
<feature type="compositionally biased region" description="Basic and acidic residues" evidence="5">
    <location>
        <begin position="234"/>
        <end position="244"/>
    </location>
</feature>
<dbReference type="InterPro" id="IPR014240">
    <property type="entry name" value="YteA"/>
</dbReference>
<name>A0ABW0LLE9_9BACI</name>
<dbReference type="InterPro" id="IPR000962">
    <property type="entry name" value="Znf_DskA_TraR"/>
</dbReference>
<dbReference type="RefSeq" id="WP_382352845.1">
    <property type="nucleotide sequence ID" value="NZ_JBHSMC010000018.1"/>
</dbReference>